<evidence type="ECO:0000313" key="2">
    <source>
        <dbReference type="Proteomes" id="UP000183417"/>
    </source>
</evidence>
<protein>
    <submittedName>
        <fullName evidence="1">Uncharacterized protein</fullName>
    </submittedName>
</protein>
<accession>A0A1H3SL05</accession>
<evidence type="ECO:0000313" key="1">
    <source>
        <dbReference type="EMBL" id="SDZ38358.1"/>
    </source>
</evidence>
<organism evidence="1 2">
    <name type="scientific">Delftia lacustris</name>
    <dbReference type="NCBI Taxonomy" id="558537"/>
    <lineage>
        <taxon>Bacteria</taxon>
        <taxon>Pseudomonadati</taxon>
        <taxon>Pseudomonadota</taxon>
        <taxon>Betaproteobacteria</taxon>
        <taxon>Burkholderiales</taxon>
        <taxon>Comamonadaceae</taxon>
        <taxon>Delftia</taxon>
    </lineage>
</organism>
<name>A0A1H3SL05_9BURK</name>
<dbReference type="AlphaFoldDB" id="A0A1H3SL05"/>
<proteinExistence type="predicted"/>
<sequence>MSLDAVISADLVKTRAEIAALSSAVAAALDEIAGLSTQISGSSHIKSIQRGVIDMSSQATKTISITAVTPGKSLLKNLGNTGAFFSSVYTSQGVSNVLSSNSVMLELVNSNQIKANGTVQTPYYNTLVSWELVEYK</sequence>
<dbReference type="EMBL" id="FNPE01000021">
    <property type="protein sequence ID" value="SDZ38358.1"/>
    <property type="molecule type" value="Genomic_DNA"/>
</dbReference>
<dbReference type="RefSeq" id="WP_074923272.1">
    <property type="nucleotide sequence ID" value="NZ_CP141274.1"/>
</dbReference>
<gene>
    <name evidence="1" type="ORF">SAMN05421547_12119</name>
</gene>
<dbReference type="Proteomes" id="UP000183417">
    <property type="component" value="Unassembled WGS sequence"/>
</dbReference>
<reference evidence="1 2" key="1">
    <citation type="submission" date="2016-10" db="EMBL/GenBank/DDBJ databases">
        <authorList>
            <person name="de Groot N.N."/>
        </authorList>
    </citation>
    <scope>NUCLEOTIDE SEQUENCE [LARGE SCALE GENOMIC DNA]</scope>
    <source>
        <strain evidence="1 2">LMG 24775</strain>
    </source>
</reference>
<dbReference type="GeneID" id="94693757"/>